<dbReference type="EMBL" id="CP009268">
    <property type="protein sequence ID" value="AJA53096.1"/>
    <property type="molecule type" value="Genomic_DNA"/>
</dbReference>
<dbReference type="EMBL" id="JPGY02000001">
    <property type="protein sequence ID" value="KRU10896.1"/>
    <property type="molecule type" value="Genomic_DNA"/>
</dbReference>
<dbReference type="AlphaFoldDB" id="A0A0H3J9Z5"/>
<reference evidence="2" key="2">
    <citation type="submission" date="2015-10" db="EMBL/GenBank/DDBJ databases">
        <title>Improved Draft Genome Sequence of Clostridium pasteurianum Strain ATCC 6013 (DSM 525) Using a Hybrid Next-Generation Sequencing Approach.</title>
        <authorList>
            <person name="Pyne M.E."/>
            <person name="Utturkar S.M."/>
            <person name="Brown S.D."/>
            <person name="Moo-Young M."/>
            <person name="Chung D.A."/>
            <person name="Chou P.C."/>
        </authorList>
    </citation>
    <scope>NUCLEOTIDE SEQUENCE</scope>
    <source>
        <strain evidence="2">ATCC 6013</strain>
    </source>
</reference>
<dbReference type="Proteomes" id="UP000030905">
    <property type="component" value="Chromosome"/>
</dbReference>
<reference evidence="2 3" key="3">
    <citation type="journal article" name="Genome Announc.">
        <title>Improved Draft Genome Sequence of Clostridium pasteurianum Strain ATCC 6013 (DSM 525) Using a Hybrid Next-Generation Sequencing Approach.</title>
        <authorList>
            <person name="Pyne M.E."/>
            <person name="Utturkar S."/>
            <person name="Brown S.D."/>
            <person name="Moo-Young M."/>
            <person name="Chung D.A."/>
            <person name="Chou C.P."/>
        </authorList>
    </citation>
    <scope>NUCLEOTIDE SEQUENCE [LARGE SCALE GENOMIC DNA]</scope>
    <source>
        <strain evidence="2 3">ATCC 6013</strain>
    </source>
</reference>
<proteinExistence type="predicted"/>
<dbReference type="GeneID" id="93076239"/>
<dbReference type="KEGG" id="cpae:CPAST_c30420"/>
<reference evidence="1 4" key="1">
    <citation type="journal article" date="2015" name="Genome Announc.">
        <title>Complete Genome Sequence of the Nitrogen-Fixing and Solvent-Producing Clostridium pasteurianum DSM 525.</title>
        <authorList>
            <person name="Poehlein A."/>
            <person name="Grosse-Honebrink A."/>
            <person name="Zhang Y."/>
            <person name="Minton N.P."/>
            <person name="Daniel R."/>
        </authorList>
    </citation>
    <scope>NUCLEOTIDE SEQUENCE [LARGE SCALE GENOMIC DNA]</scope>
    <source>
        <strain evidence="1">DSM 525</strain>
        <strain evidence="4">DSM 525 / ATCC 6013</strain>
    </source>
</reference>
<keyword evidence="4" id="KW-1185">Reference proteome</keyword>
<evidence type="ECO:0000313" key="4">
    <source>
        <dbReference type="Proteomes" id="UP000030905"/>
    </source>
</evidence>
<dbReference type="Proteomes" id="UP000028042">
    <property type="component" value="Unassembled WGS sequence"/>
</dbReference>
<accession>A0A0H3J9Z5</accession>
<name>A0A0H3J9Z5_CLOPA</name>
<dbReference type="PATRIC" id="fig|1262449.7.peg.3070"/>
<protein>
    <submittedName>
        <fullName evidence="1">Uncharacterized protein</fullName>
    </submittedName>
</protein>
<evidence type="ECO:0000313" key="2">
    <source>
        <dbReference type="EMBL" id="KRU10896.1"/>
    </source>
</evidence>
<sequence length="49" mass="5203">MMKALKIILACLFGILAIFISFIVTGDSSKPSFTVVLNSNCIIGDNGLI</sequence>
<organism evidence="1 4">
    <name type="scientific">Clostridium pasteurianum DSM 525 = ATCC 6013</name>
    <dbReference type="NCBI Taxonomy" id="1262449"/>
    <lineage>
        <taxon>Bacteria</taxon>
        <taxon>Bacillati</taxon>
        <taxon>Bacillota</taxon>
        <taxon>Clostridia</taxon>
        <taxon>Eubacteriales</taxon>
        <taxon>Clostridiaceae</taxon>
        <taxon>Clostridium</taxon>
    </lineage>
</organism>
<evidence type="ECO:0000313" key="3">
    <source>
        <dbReference type="Proteomes" id="UP000028042"/>
    </source>
</evidence>
<evidence type="ECO:0000313" key="1">
    <source>
        <dbReference type="EMBL" id="AJA53096.1"/>
    </source>
</evidence>
<dbReference type="RefSeq" id="WP_155760383.1">
    <property type="nucleotide sequence ID" value="NZ_ANZB01000007.1"/>
</dbReference>
<dbReference type="KEGG" id="cpat:CLPA_c30420"/>
<gene>
    <name evidence="1" type="ORF">CLPA_c30420</name>
    <name evidence="2" type="ORF">CP6013_00143</name>
</gene>